<comment type="caution">
    <text evidence="1">The sequence shown here is derived from an EMBL/GenBank/DDBJ whole genome shotgun (WGS) entry which is preliminary data.</text>
</comment>
<proteinExistence type="predicted"/>
<dbReference type="AlphaFoldDB" id="A0A2P6NSM4"/>
<dbReference type="EMBL" id="MDYQ01000024">
    <property type="protein sequence ID" value="PRP86969.1"/>
    <property type="molecule type" value="Genomic_DNA"/>
</dbReference>
<organism evidence="1 2">
    <name type="scientific">Planoprotostelium fungivorum</name>
    <dbReference type="NCBI Taxonomy" id="1890364"/>
    <lineage>
        <taxon>Eukaryota</taxon>
        <taxon>Amoebozoa</taxon>
        <taxon>Evosea</taxon>
        <taxon>Variosea</taxon>
        <taxon>Cavosteliida</taxon>
        <taxon>Cavosteliaceae</taxon>
        <taxon>Planoprotostelium</taxon>
    </lineage>
</organism>
<name>A0A2P6NSM4_9EUKA</name>
<dbReference type="InParanoid" id="A0A2P6NSM4"/>
<reference evidence="1 2" key="1">
    <citation type="journal article" date="2018" name="Genome Biol. Evol.">
        <title>Multiple Roots of Fruiting Body Formation in Amoebozoa.</title>
        <authorList>
            <person name="Hillmann F."/>
            <person name="Forbes G."/>
            <person name="Novohradska S."/>
            <person name="Ferling I."/>
            <person name="Riege K."/>
            <person name="Groth M."/>
            <person name="Westermann M."/>
            <person name="Marz M."/>
            <person name="Spaller T."/>
            <person name="Winckler T."/>
            <person name="Schaap P."/>
            <person name="Glockner G."/>
        </authorList>
    </citation>
    <scope>NUCLEOTIDE SEQUENCE [LARGE SCALE GENOMIC DNA]</scope>
    <source>
        <strain evidence="1 2">Jena</strain>
    </source>
</reference>
<gene>
    <name evidence="1" type="ORF">PROFUN_04951</name>
</gene>
<protein>
    <submittedName>
        <fullName evidence="1">Uncharacterized protein</fullName>
    </submittedName>
</protein>
<keyword evidence="2" id="KW-1185">Reference proteome</keyword>
<sequence>MLYLGWVRPYSVHHSLVRHSPAFIVETLERISYSGQNQSRFDFALSYRKLKKREHSLGPHNTVFCPKAILAVHHPSVVGLTDGSNTVTSHRQLRDNNATCDHCRLRWSLEAAGDTFLSSLVQMSPLGVVGAVKRLALGVGSREIPKKM</sequence>
<dbReference type="Proteomes" id="UP000241769">
    <property type="component" value="Unassembled WGS sequence"/>
</dbReference>
<evidence type="ECO:0000313" key="1">
    <source>
        <dbReference type="EMBL" id="PRP86969.1"/>
    </source>
</evidence>
<evidence type="ECO:0000313" key="2">
    <source>
        <dbReference type="Proteomes" id="UP000241769"/>
    </source>
</evidence>
<accession>A0A2P6NSM4</accession>